<protein>
    <submittedName>
        <fullName evidence="3">Uncharacterized protein</fullName>
    </submittedName>
</protein>
<keyword evidence="2" id="KW-1133">Transmembrane helix</keyword>
<feature type="transmembrane region" description="Helical" evidence="2">
    <location>
        <begin position="85"/>
        <end position="108"/>
    </location>
</feature>
<evidence type="ECO:0000313" key="3">
    <source>
        <dbReference type="EMBL" id="MAA12768.1"/>
    </source>
</evidence>
<feature type="compositionally biased region" description="Basic residues" evidence="1">
    <location>
        <begin position="20"/>
        <end position="33"/>
    </location>
</feature>
<keyword evidence="2" id="KW-0812">Transmembrane</keyword>
<feature type="region of interest" description="Disordered" evidence="1">
    <location>
        <begin position="1"/>
        <end position="41"/>
    </location>
</feature>
<dbReference type="AlphaFoldDB" id="A0A224Y5C9"/>
<accession>A0A224Y5C9</accession>
<organism evidence="3">
    <name type="scientific">Rhipicephalus zambeziensis</name>
    <dbReference type="NCBI Taxonomy" id="60191"/>
    <lineage>
        <taxon>Eukaryota</taxon>
        <taxon>Metazoa</taxon>
        <taxon>Ecdysozoa</taxon>
        <taxon>Arthropoda</taxon>
        <taxon>Chelicerata</taxon>
        <taxon>Arachnida</taxon>
        <taxon>Acari</taxon>
        <taxon>Parasitiformes</taxon>
        <taxon>Ixodida</taxon>
        <taxon>Ixodoidea</taxon>
        <taxon>Ixodidae</taxon>
        <taxon>Rhipicephalinae</taxon>
        <taxon>Rhipicephalus</taxon>
        <taxon>Rhipicephalus</taxon>
    </lineage>
</organism>
<proteinExistence type="predicted"/>
<evidence type="ECO:0000256" key="1">
    <source>
        <dbReference type="SAM" id="MobiDB-lite"/>
    </source>
</evidence>
<keyword evidence="2" id="KW-0472">Membrane</keyword>
<evidence type="ECO:0000256" key="2">
    <source>
        <dbReference type="SAM" id="Phobius"/>
    </source>
</evidence>
<sequence length="119" mass="12329">MTRKDQTAGPAAVSVIGRGGCRRGSTRRQRRREMRSSGEEAAEAVSFARGGRLRAGAVLRHSVGRCGALATSRSRRRLRHLGGSCLGLGLGVVLHLAGLIAALGLAFAADVSGAGHVRC</sequence>
<reference evidence="3" key="1">
    <citation type="journal article" date="2017" name="Parasit. Vectors">
        <title>Sialotranscriptomics of Rhipicephalus zambeziensis reveals intricate expression profiles of secretory proteins and suggests tight temporal transcriptional regulation during blood-feeding.</title>
        <authorList>
            <person name="de Castro M.H."/>
            <person name="de Klerk D."/>
            <person name="Pienaar R."/>
            <person name="Rees D.J.G."/>
            <person name="Mans B.J."/>
        </authorList>
    </citation>
    <scope>NUCLEOTIDE SEQUENCE</scope>
    <source>
        <tissue evidence="3">Salivary glands</tissue>
    </source>
</reference>
<name>A0A224Y5C9_9ACAR</name>
<dbReference type="EMBL" id="GFPF01001622">
    <property type="protein sequence ID" value="MAA12768.1"/>
    <property type="molecule type" value="Transcribed_RNA"/>
</dbReference>